<feature type="transmembrane region" description="Helical" evidence="11">
    <location>
        <begin position="144"/>
        <end position="168"/>
    </location>
</feature>
<feature type="transmembrane region" description="Helical" evidence="11">
    <location>
        <begin position="180"/>
        <end position="198"/>
    </location>
</feature>
<comment type="similarity">
    <text evidence="2">Belongs to the monovalent cation:proton antiporter 2 (CPA2) transporter (TC 2.A.37) family.</text>
</comment>
<name>A0A1I6BUI4_9BACI</name>
<keyword evidence="4" id="KW-0050">Antiport</keyword>
<keyword evidence="14" id="KW-1185">Reference proteome</keyword>
<dbReference type="Gene3D" id="1.20.1530.20">
    <property type="match status" value="1"/>
</dbReference>
<accession>A0A1I6BUI4</accession>
<feature type="transmembrane region" description="Helical" evidence="11">
    <location>
        <begin position="52"/>
        <end position="71"/>
    </location>
</feature>
<feature type="transmembrane region" description="Helical" evidence="11">
    <location>
        <begin position="83"/>
        <end position="102"/>
    </location>
</feature>
<dbReference type="InterPro" id="IPR038770">
    <property type="entry name" value="Na+/solute_symporter_sf"/>
</dbReference>
<comment type="caution">
    <text evidence="13">The sequence shown here is derived from an EMBL/GenBank/DDBJ whole genome shotgun (WGS) entry which is preliminary data.</text>
</comment>
<feature type="transmembrane region" description="Helical" evidence="11">
    <location>
        <begin position="234"/>
        <end position="251"/>
    </location>
</feature>
<evidence type="ECO:0000256" key="9">
    <source>
        <dbReference type="ARBA" id="ARBA00023136"/>
    </source>
</evidence>
<feature type="domain" description="Cation/H+ exchanger transmembrane" evidence="12">
    <location>
        <begin position="10"/>
        <end position="371"/>
    </location>
</feature>
<sequence>MTFILSLALILILTKLSGHLSVRLGQPAVLGKLIVGILLGPAALDWIQNDQFIYYFSEIGVLLLMFIAGLETNLLQLKKNWKSILMVAILGILFPFIGGVGLGELFNLDRTSSLFMGVLLCVTSVSITVQVLKDLNKLNSKEGNIILGAAVIDAIIVVVLLAILISLFGTDKDISLTDLIVKKMMFFIVIILVGWFIVPKTLNVMMKLKVSEPLVSIGLAICFSYVYFANLMEMSGIIGAFAAGLAISQTNHKYTIVSKVEPVAYSIFVPVFFISIGLNISFKNIDDQLIFITTFSLVAILTKLISGAWGSRLTGLPTKSSLLIGSGMISKGGVGLVIASAGIQNSLLTPDYFTSTIIIVVITTLISPPLTKYIIQSEGKMGRRRQVLQIYKNNAVGNEKKVK</sequence>
<evidence type="ECO:0000259" key="12">
    <source>
        <dbReference type="Pfam" id="PF00999"/>
    </source>
</evidence>
<evidence type="ECO:0000256" key="1">
    <source>
        <dbReference type="ARBA" id="ARBA00004141"/>
    </source>
</evidence>
<keyword evidence="9 11" id="KW-0472">Membrane</keyword>
<evidence type="ECO:0000256" key="4">
    <source>
        <dbReference type="ARBA" id="ARBA00022449"/>
    </source>
</evidence>
<keyword evidence="6 11" id="KW-1133">Transmembrane helix</keyword>
<dbReference type="PANTHER" id="PTHR43562:SF3">
    <property type="entry name" value="SODIUM ION_PROTON EXCHANGER (EUROFUNG)"/>
    <property type="match status" value="1"/>
</dbReference>
<feature type="transmembrane region" description="Helical" evidence="11">
    <location>
        <begin position="114"/>
        <end position="132"/>
    </location>
</feature>
<feature type="transmembrane region" description="Helical" evidence="11">
    <location>
        <begin position="263"/>
        <end position="282"/>
    </location>
</feature>
<keyword evidence="3" id="KW-0813">Transport</keyword>
<organism evidence="13 14">
    <name type="scientific">Priestia endophytica DSM 13796</name>
    <dbReference type="NCBI Taxonomy" id="1121089"/>
    <lineage>
        <taxon>Bacteria</taxon>
        <taxon>Bacillati</taxon>
        <taxon>Bacillota</taxon>
        <taxon>Bacilli</taxon>
        <taxon>Bacillales</taxon>
        <taxon>Bacillaceae</taxon>
        <taxon>Priestia</taxon>
    </lineage>
</organism>
<evidence type="ECO:0000256" key="8">
    <source>
        <dbReference type="ARBA" id="ARBA00023065"/>
    </source>
</evidence>
<proteinExistence type="inferred from homology"/>
<evidence type="ECO:0000256" key="10">
    <source>
        <dbReference type="ARBA" id="ARBA00023201"/>
    </source>
</evidence>
<keyword evidence="5 11" id="KW-0812">Transmembrane</keyword>
<evidence type="ECO:0000256" key="2">
    <source>
        <dbReference type="ARBA" id="ARBA00005551"/>
    </source>
</evidence>
<keyword evidence="7" id="KW-0915">Sodium</keyword>
<feature type="transmembrane region" description="Helical" evidence="11">
    <location>
        <begin position="288"/>
        <end position="310"/>
    </location>
</feature>
<feature type="transmembrane region" description="Helical" evidence="11">
    <location>
        <begin position="322"/>
        <end position="343"/>
    </location>
</feature>
<keyword evidence="10" id="KW-0739">Sodium transport</keyword>
<reference evidence="13 14" key="1">
    <citation type="submission" date="2016-10" db="EMBL/GenBank/DDBJ databases">
        <authorList>
            <person name="Varghese N."/>
            <person name="Submissions S."/>
        </authorList>
    </citation>
    <scope>NUCLEOTIDE SEQUENCE [LARGE SCALE GENOMIC DNA]</scope>
    <source>
        <strain evidence="13 14">DSM 13796</strain>
    </source>
</reference>
<evidence type="ECO:0000256" key="3">
    <source>
        <dbReference type="ARBA" id="ARBA00022448"/>
    </source>
</evidence>
<dbReference type="InterPro" id="IPR004771">
    <property type="entry name" value="K/H_exchanger"/>
</dbReference>
<dbReference type="RefSeq" id="WP_061804083.1">
    <property type="nucleotide sequence ID" value="NZ_FOXX01000014.1"/>
</dbReference>
<evidence type="ECO:0000313" key="13">
    <source>
        <dbReference type="EMBL" id="SFQ84586.1"/>
    </source>
</evidence>
<dbReference type="Proteomes" id="UP000182762">
    <property type="component" value="Unassembled WGS sequence"/>
</dbReference>
<dbReference type="InterPro" id="IPR006153">
    <property type="entry name" value="Cation/H_exchanger_TM"/>
</dbReference>
<dbReference type="PANTHER" id="PTHR43562">
    <property type="entry name" value="NAPA-TYPE SODIUM/HYDROGEN ANTIPORTER"/>
    <property type="match status" value="1"/>
</dbReference>
<evidence type="ECO:0000256" key="5">
    <source>
        <dbReference type="ARBA" id="ARBA00022692"/>
    </source>
</evidence>
<evidence type="ECO:0000256" key="7">
    <source>
        <dbReference type="ARBA" id="ARBA00023053"/>
    </source>
</evidence>
<evidence type="ECO:0000256" key="6">
    <source>
        <dbReference type="ARBA" id="ARBA00022989"/>
    </source>
</evidence>
<dbReference type="EMBL" id="FOXX01000014">
    <property type="protein sequence ID" value="SFQ84586.1"/>
    <property type="molecule type" value="Genomic_DNA"/>
</dbReference>
<dbReference type="NCBIfam" id="TIGR00932">
    <property type="entry name" value="2a37"/>
    <property type="match status" value="1"/>
</dbReference>
<gene>
    <name evidence="13" type="ORF">SAMN02745910_04222</name>
</gene>
<evidence type="ECO:0000256" key="11">
    <source>
        <dbReference type="SAM" id="Phobius"/>
    </source>
</evidence>
<feature type="transmembrane region" description="Helical" evidence="11">
    <location>
        <begin position="355"/>
        <end position="375"/>
    </location>
</feature>
<keyword evidence="8" id="KW-0406">Ion transport</keyword>
<dbReference type="Pfam" id="PF00999">
    <property type="entry name" value="Na_H_Exchanger"/>
    <property type="match status" value="1"/>
</dbReference>
<comment type="subcellular location">
    <subcellularLocation>
        <location evidence="1">Membrane</location>
        <topology evidence="1">Multi-pass membrane protein</topology>
    </subcellularLocation>
</comment>
<protein>
    <submittedName>
        <fullName evidence="13">Transporter, monovalent cation:proton antiporter-2 (CPA2) family</fullName>
    </submittedName>
</protein>
<dbReference type="GeneID" id="93712780"/>
<evidence type="ECO:0000313" key="14">
    <source>
        <dbReference type="Proteomes" id="UP000182762"/>
    </source>
</evidence>